<proteinExistence type="inferred from homology"/>
<dbReference type="GO" id="GO:0006508">
    <property type="term" value="P:proteolysis"/>
    <property type="evidence" value="ECO:0007669"/>
    <property type="project" value="UniProtKB-KW"/>
</dbReference>
<dbReference type="PANTHER" id="PTHR47901">
    <property type="entry name" value="CASPASE RECRUITMENT DOMAIN-CONTAINING PROTEIN 18"/>
    <property type="match status" value="1"/>
</dbReference>
<keyword evidence="14" id="KW-1185">Reference proteome</keyword>
<dbReference type="OrthoDB" id="6097640at2759"/>
<dbReference type="AlphaFoldDB" id="A0A1Y1LM41"/>
<dbReference type="PROSITE" id="PS50207">
    <property type="entry name" value="CASPASE_P10"/>
    <property type="match status" value="1"/>
</dbReference>
<name>A0A1Y1LM41_PHOPY</name>
<dbReference type="Proteomes" id="UP000327044">
    <property type="component" value="Unassembled WGS sequence"/>
</dbReference>
<keyword evidence="6" id="KW-0865">Zymogen</keyword>
<evidence type="ECO:0000313" key="14">
    <source>
        <dbReference type="Proteomes" id="UP000327044"/>
    </source>
</evidence>
<dbReference type="GO" id="GO:0004197">
    <property type="term" value="F:cysteine-type endopeptidase activity"/>
    <property type="evidence" value="ECO:0007669"/>
    <property type="project" value="InterPro"/>
</dbReference>
<keyword evidence="2" id="KW-0645">Protease</keyword>
<dbReference type="SMART" id="SM00115">
    <property type="entry name" value="CASc"/>
    <property type="match status" value="1"/>
</dbReference>
<dbReference type="InterPro" id="IPR002138">
    <property type="entry name" value="Pept_C14_p10"/>
</dbReference>
<keyword evidence="5" id="KW-0788">Thiol protease</keyword>
<comment type="similarity">
    <text evidence="1 8">Belongs to the peptidase C14A family.</text>
</comment>
<dbReference type="InterPro" id="IPR011029">
    <property type="entry name" value="DEATH-like_dom_sf"/>
</dbReference>
<evidence type="ECO:0008006" key="15">
    <source>
        <dbReference type="Google" id="ProtNLM"/>
    </source>
</evidence>
<dbReference type="InParanoid" id="A0A1Y1LM41"/>
<evidence type="ECO:0000256" key="6">
    <source>
        <dbReference type="ARBA" id="ARBA00023145"/>
    </source>
</evidence>
<dbReference type="InterPro" id="IPR002398">
    <property type="entry name" value="Pept_C14"/>
</dbReference>
<reference evidence="13" key="3">
    <citation type="submission" date="2019-08" db="EMBL/GenBank/DDBJ databases">
        <authorList>
            <consortium name="Photinus pyralis genome working group"/>
            <person name="Fallon T.R."/>
            <person name="Sander Lower S.E."/>
            <person name="Weng J.-K."/>
        </authorList>
    </citation>
    <scope>NUCLEOTIDE SEQUENCE</scope>
    <source>
        <strain evidence="13">1611_PpyrPB1</strain>
        <tissue evidence="13">Whole body</tissue>
    </source>
</reference>
<evidence type="ECO:0000256" key="2">
    <source>
        <dbReference type="ARBA" id="ARBA00022670"/>
    </source>
</evidence>
<sequence>MSYTEMEESDRETIQRNYATLVRECNIEKLLPVLEQKEVFPTQAIEKYKTLKDNLKIKRAVFFEIQSRGPKAFAKLVTSLHETDQSALAERLDPTFVTYLQPKKHARPFQLPTNVAESTCNPEDIIALAQNNAHNTINLNAEPLKVKVTFSHSFYDQHTHVPTYSTHSKKRGIVLIINMIKYMNDVHLERKGAEVDGRNLIDLFSQMGFIVEYHINLSANRIKDVIFEFKSSPQLEGCDMAFVIIMGHGEDINHKKNTHVSDNLSEVIGYDNQSVSNKWIEEQFTNGECKKLQNKPKIFMYQMCRGKFPDFGAAQSRIEHDSGIRTPRPARVMLRSCSDMLIAHSTLPGDASHRDVYLGTWYINLFCKYMMLRAHDTHLEDIFKLIDSELAHLRSAEYTMQTSMYTNIGFKTCYVHPGIYLDGNEIRRIDEDAVPEVNDNVA</sequence>
<accession>A0A1Y1LM41</accession>
<dbReference type="SMART" id="SM00114">
    <property type="entry name" value="CARD"/>
    <property type="match status" value="1"/>
</dbReference>
<keyword evidence="3" id="KW-0053">Apoptosis</keyword>
<evidence type="ECO:0000256" key="5">
    <source>
        <dbReference type="ARBA" id="ARBA00022807"/>
    </source>
</evidence>
<dbReference type="Gene3D" id="1.10.533.10">
    <property type="entry name" value="Death Domain, Fas"/>
    <property type="match status" value="1"/>
</dbReference>
<dbReference type="Pfam" id="PF00656">
    <property type="entry name" value="Peptidase_C14"/>
    <property type="match status" value="1"/>
</dbReference>
<dbReference type="PROSITE" id="PS50209">
    <property type="entry name" value="CARD"/>
    <property type="match status" value="1"/>
</dbReference>
<feature type="domain" description="Caspase family p20" evidence="10">
    <location>
        <begin position="170"/>
        <end position="308"/>
    </location>
</feature>
<feature type="active site" evidence="7">
    <location>
        <position position="304"/>
    </location>
</feature>
<dbReference type="EMBL" id="VVIM01000008">
    <property type="protein sequence ID" value="KAB0794959.1"/>
    <property type="molecule type" value="Genomic_DNA"/>
</dbReference>
<evidence type="ECO:0000256" key="8">
    <source>
        <dbReference type="RuleBase" id="RU003971"/>
    </source>
</evidence>
<dbReference type="FunCoup" id="A0A1Y1LM41">
    <property type="interactions" value="122"/>
</dbReference>
<dbReference type="Pfam" id="PF00619">
    <property type="entry name" value="CARD"/>
    <property type="match status" value="1"/>
</dbReference>
<feature type="domain" description="CARD" evidence="11">
    <location>
        <begin position="6"/>
        <end position="95"/>
    </location>
</feature>
<evidence type="ECO:0000313" key="13">
    <source>
        <dbReference type="EMBL" id="KAB0794959.1"/>
    </source>
</evidence>
<dbReference type="PANTHER" id="PTHR47901:SF8">
    <property type="entry name" value="CASPASE-3"/>
    <property type="match status" value="1"/>
</dbReference>
<feature type="active site" evidence="7">
    <location>
        <position position="248"/>
    </location>
</feature>
<evidence type="ECO:0000256" key="7">
    <source>
        <dbReference type="PIRSR" id="PIRSR038001-1"/>
    </source>
</evidence>
<dbReference type="GO" id="GO:0042981">
    <property type="term" value="P:regulation of apoptotic process"/>
    <property type="evidence" value="ECO:0007669"/>
    <property type="project" value="InterPro"/>
</dbReference>
<protein>
    <recommendedName>
        <fullName evidence="15">Caspase family p20 domain-containing protein</fullName>
    </recommendedName>
</protein>
<evidence type="ECO:0000256" key="4">
    <source>
        <dbReference type="ARBA" id="ARBA00022801"/>
    </source>
</evidence>
<dbReference type="PRINTS" id="PR00376">
    <property type="entry name" value="IL1BCENZYME"/>
</dbReference>
<evidence type="ECO:0000259" key="11">
    <source>
        <dbReference type="PROSITE" id="PS50209"/>
    </source>
</evidence>
<evidence type="ECO:0000256" key="1">
    <source>
        <dbReference type="ARBA" id="ARBA00010134"/>
    </source>
</evidence>
<dbReference type="SUPFAM" id="SSF52129">
    <property type="entry name" value="Caspase-like"/>
    <property type="match status" value="1"/>
</dbReference>
<evidence type="ECO:0000259" key="10">
    <source>
        <dbReference type="PROSITE" id="PS50208"/>
    </source>
</evidence>
<organism evidence="12">
    <name type="scientific">Photinus pyralis</name>
    <name type="common">Common eastern firefly</name>
    <name type="synonym">Lampyris pyralis</name>
    <dbReference type="NCBI Taxonomy" id="7054"/>
    <lineage>
        <taxon>Eukaryota</taxon>
        <taxon>Metazoa</taxon>
        <taxon>Ecdysozoa</taxon>
        <taxon>Arthropoda</taxon>
        <taxon>Hexapoda</taxon>
        <taxon>Insecta</taxon>
        <taxon>Pterygota</taxon>
        <taxon>Neoptera</taxon>
        <taxon>Endopterygota</taxon>
        <taxon>Coleoptera</taxon>
        <taxon>Polyphaga</taxon>
        <taxon>Elateriformia</taxon>
        <taxon>Elateroidea</taxon>
        <taxon>Lampyridae</taxon>
        <taxon>Lampyrinae</taxon>
        <taxon>Photinus</taxon>
    </lineage>
</organism>
<dbReference type="CDD" id="cd01671">
    <property type="entry name" value="CARD"/>
    <property type="match status" value="1"/>
</dbReference>
<dbReference type="InterPro" id="IPR001309">
    <property type="entry name" value="Pept_C14_p20"/>
</dbReference>
<keyword evidence="4" id="KW-0378">Hydrolase</keyword>
<dbReference type="EMBL" id="GEZM01054756">
    <property type="protein sequence ID" value="JAV73420.1"/>
    <property type="molecule type" value="Transcribed_RNA"/>
</dbReference>
<evidence type="ECO:0000259" key="9">
    <source>
        <dbReference type="PROSITE" id="PS50207"/>
    </source>
</evidence>
<reference evidence="12" key="1">
    <citation type="journal article" date="2016" name="Sci. Rep.">
        <title>Molecular characterization of firefly nuptial gifts: a multi-omics approach sheds light on postcopulatory sexual selection.</title>
        <authorList>
            <person name="Al-Wathiqui N."/>
            <person name="Fallon T.R."/>
            <person name="South A."/>
            <person name="Weng J.K."/>
            <person name="Lewis S.M."/>
        </authorList>
    </citation>
    <scope>NUCLEOTIDE SEQUENCE</scope>
</reference>
<dbReference type="PROSITE" id="PS50208">
    <property type="entry name" value="CASPASE_P20"/>
    <property type="match status" value="1"/>
</dbReference>
<dbReference type="PIRSF" id="PIRSF038001">
    <property type="entry name" value="Caspase_ICE"/>
    <property type="match status" value="1"/>
</dbReference>
<evidence type="ECO:0000256" key="3">
    <source>
        <dbReference type="ARBA" id="ARBA00022703"/>
    </source>
</evidence>
<evidence type="ECO:0000313" key="12">
    <source>
        <dbReference type="EMBL" id="JAV73420.1"/>
    </source>
</evidence>
<dbReference type="InterPro" id="IPR029030">
    <property type="entry name" value="Caspase-like_dom_sf"/>
</dbReference>
<dbReference type="Gene3D" id="3.40.50.1460">
    <property type="match status" value="1"/>
</dbReference>
<dbReference type="InterPro" id="IPR011600">
    <property type="entry name" value="Pept_C14_caspase"/>
</dbReference>
<feature type="domain" description="Caspase family p10" evidence="9">
    <location>
        <begin position="330"/>
        <end position="417"/>
    </location>
</feature>
<reference evidence="13 14" key="2">
    <citation type="journal article" date="2018" name="Elife">
        <title>Firefly genomes illuminate parallel origins of bioluminescence in beetles.</title>
        <authorList>
            <person name="Fallon T.R."/>
            <person name="Lower S.E."/>
            <person name="Chang C.H."/>
            <person name="Bessho-Uehara M."/>
            <person name="Martin G.J."/>
            <person name="Bewick A.J."/>
            <person name="Behringer M."/>
            <person name="Debat H.J."/>
            <person name="Wong I."/>
            <person name="Day J.C."/>
            <person name="Suvorov A."/>
            <person name="Silva C.J."/>
            <person name="Stanger-Hall K.F."/>
            <person name="Hall D.W."/>
            <person name="Schmitz R.J."/>
            <person name="Nelson D.R."/>
            <person name="Lewis S.M."/>
            <person name="Shigenobu S."/>
            <person name="Bybee S.M."/>
            <person name="Larracuente A.M."/>
            <person name="Oba Y."/>
            <person name="Weng J.K."/>
        </authorList>
    </citation>
    <scope>NUCLEOTIDE SEQUENCE [LARGE SCALE GENOMIC DNA]</scope>
    <source>
        <strain evidence="13">1611_PpyrPB1</strain>
        <tissue evidence="13">Whole body</tissue>
    </source>
</reference>
<dbReference type="InterPro" id="IPR015917">
    <property type="entry name" value="Pept_C14A"/>
</dbReference>
<gene>
    <name evidence="13" type="ORF">PPYR_11798</name>
</gene>
<dbReference type="InterPro" id="IPR001315">
    <property type="entry name" value="CARD"/>
</dbReference>
<dbReference type="GO" id="GO:0006915">
    <property type="term" value="P:apoptotic process"/>
    <property type="evidence" value="ECO:0007669"/>
    <property type="project" value="UniProtKB-KW"/>
</dbReference>
<dbReference type="SUPFAM" id="SSF47986">
    <property type="entry name" value="DEATH domain"/>
    <property type="match status" value="1"/>
</dbReference>